<keyword evidence="16" id="KW-1185">Reference proteome</keyword>
<dbReference type="InterPro" id="IPR005828">
    <property type="entry name" value="MFS_sugar_transport-like"/>
</dbReference>
<dbReference type="GeneTree" id="ENSGT00950000182940"/>
<evidence type="ECO:0000256" key="12">
    <source>
        <dbReference type="SAM" id="MobiDB-lite"/>
    </source>
</evidence>
<dbReference type="InterPro" id="IPR020846">
    <property type="entry name" value="MFS_dom"/>
</dbReference>
<dbReference type="Proteomes" id="UP000261380">
    <property type="component" value="Unplaced"/>
</dbReference>
<feature type="compositionally biased region" description="Basic residues" evidence="12">
    <location>
        <begin position="22"/>
        <end position="31"/>
    </location>
</feature>
<dbReference type="Pfam" id="PF07690">
    <property type="entry name" value="MFS_1"/>
    <property type="match status" value="1"/>
</dbReference>
<keyword evidence="7 13" id="KW-1133">Transmembrane helix</keyword>
<accession>A0A3B5MFR5</accession>
<dbReference type="FunFam" id="1.20.1250.20:FF:000014">
    <property type="entry name" value="synaptic vesicle glycoprotein 2A"/>
    <property type="match status" value="1"/>
</dbReference>
<dbReference type="InterPro" id="IPR011701">
    <property type="entry name" value="MFS"/>
</dbReference>
<feature type="transmembrane region" description="Helical" evidence="13">
    <location>
        <begin position="160"/>
        <end position="183"/>
    </location>
</feature>
<evidence type="ECO:0000256" key="6">
    <source>
        <dbReference type="ARBA" id="ARBA00022775"/>
    </source>
</evidence>
<name>A0A3B5MFR5_9TELE</name>
<dbReference type="Ensembl" id="ENSXCOT00000022714.1">
    <property type="protein sequence ID" value="ENSXCOP00000022440.1"/>
    <property type="gene ID" value="ENSXCOG00000016766.1"/>
</dbReference>
<feature type="transmembrane region" description="Helical" evidence="13">
    <location>
        <begin position="604"/>
        <end position="623"/>
    </location>
</feature>
<feature type="region of interest" description="Disordered" evidence="12">
    <location>
        <begin position="20"/>
        <end position="138"/>
    </location>
</feature>
<dbReference type="PROSITE" id="PS50850">
    <property type="entry name" value="MFS"/>
    <property type="match status" value="1"/>
</dbReference>
<dbReference type="NCBIfam" id="TIGR01299">
    <property type="entry name" value="synapt_SV2"/>
    <property type="match status" value="1"/>
</dbReference>
<evidence type="ECO:0000256" key="3">
    <source>
        <dbReference type="ARBA" id="ARBA00022448"/>
    </source>
</evidence>
<feature type="transmembrane region" description="Helical" evidence="13">
    <location>
        <begin position="692"/>
        <end position="712"/>
    </location>
</feature>
<dbReference type="SUPFAM" id="SSF141571">
    <property type="entry name" value="Pentapeptide repeat-like"/>
    <property type="match status" value="1"/>
</dbReference>
<dbReference type="PANTHER" id="PTHR23511:SF6">
    <property type="entry name" value="SYNAPTIC VESICLE GLYCOPROTEIN 2C"/>
    <property type="match status" value="1"/>
</dbReference>
<dbReference type="FunFam" id="1.20.1250.20:FF:000009">
    <property type="entry name" value="Synaptic vesicle glycoprotein 2A"/>
    <property type="match status" value="1"/>
</dbReference>
<feature type="compositionally biased region" description="Basic and acidic residues" evidence="12">
    <location>
        <begin position="60"/>
        <end position="76"/>
    </location>
</feature>
<evidence type="ECO:0000256" key="13">
    <source>
        <dbReference type="SAM" id="Phobius"/>
    </source>
</evidence>
<keyword evidence="10" id="KW-0325">Glycoprotein</keyword>
<sequence length="721" mass="81340">MEDTYNNRTSLVKGAKVMVKEAKRHTAKKVNKVVDHAADEYSSHRNYTRFQDEEDEDEDFYRNQKGHERESYRDNEEGSSDATEGHDDEDEIYEGEYQGIPSAGDKKHKEGQVALGQAMSDATRDHSELEQEREADEEELAQQYELIMQECGHGSFQWQLFFVLGLALMSDGVEVFVVGFVLPSAETDMCVPNSSSGWLGSIVYLGMMVGAFFWGGMSDKVGRRQCLLICMSTNGFFAFLSSFVQGYGLFLLCRVVAGFGIGGAVPIVFSFFAEVLSREKRGEHLSWLCMFWMIGEIYASAMAWAIIPHYGWSFSMGSAYQFHSWRVFVVVCALPCVCAVVALTFMPESPRYYLEVGKHDEGWMILKQIHDTNMRARGQPEKVFTVNRIKIPRQLDELVEMESETGNPVSKFFFRIKAEIHGVNIFMNVKHNQIFFSLLYYGLSVWFPDVIKHLQADEYASKVQFHNNERIEGFTFNFTLENQIHRNGTFIHDQFVNMKLKSVTFIDSTFRYCTFDDVTSVGSLFKNCTFIDTFFFNTDIDESKLVEGTEVINSTFTHNKTGCQMTFVDDYSAYWVYFINFLGTLAVLPGNIVSALLMDKIGRLSMLGGSMILSGISCFFLWFGTSESMMIFMLCLYNGLSISAWNSLDVVTTESFPTVRRGTGFGFCNALCKLAAVLGNLIFGSLVGITKAVPILMASSVLVGGGLVGLRLPDTRSNVLM</sequence>
<keyword evidence="11" id="KW-0968">Cytoplasmic vesicle</keyword>
<feature type="transmembrane region" description="Helical" evidence="13">
    <location>
        <begin position="327"/>
        <end position="346"/>
    </location>
</feature>
<evidence type="ECO:0000259" key="14">
    <source>
        <dbReference type="PROSITE" id="PS50850"/>
    </source>
</evidence>
<evidence type="ECO:0000256" key="7">
    <source>
        <dbReference type="ARBA" id="ARBA00022989"/>
    </source>
</evidence>
<dbReference type="Pfam" id="PF00083">
    <property type="entry name" value="Sugar_tr"/>
    <property type="match status" value="1"/>
</dbReference>
<dbReference type="Gene3D" id="2.160.20.80">
    <property type="entry name" value="E3 ubiquitin-protein ligase SopA"/>
    <property type="match status" value="1"/>
</dbReference>
<feature type="transmembrane region" description="Helical" evidence="13">
    <location>
        <begin position="285"/>
        <end position="307"/>
    </location>
</feature>
<comment type="subcellular location">
    <subcellularLocation>
        <location evidence="1">Cytoplasmic vesicle</location>
        <location evidence="1">Secretory vesicle</location>
        <location evidence="1">Synaptic vesicle membrane</location>
        <topology evidence="1">Multi-pass membrane protein</topology>
    </subcellularLocation>
</comment>
<dbReference type="GO" id="GO:0006836">
    <property type="term" value="P:neurotransmitter transport"/>
    <property type="evidence" value="ECO:0007669"/>
    <property type="project" value="UniProtKB-KW"/>
</dbReference>
<dbReference type="Gene3D" id="1.20.1250.20">
    <property type="entry name" value="MFS general substrate transporter like domains"/>
    <property type="match status" value="2"/>
</dbReference>
<feature type="transmembrane region" description="Helical" evidence="13">
    <location>
        <begin position="249"/>
        <end position="273"/>
    </location>
</feature>
<evidence type="ECO:0000256" key="11">
    <source>
        <dbReference type="ARBA" id="ARBA00023329"/>
    </source>
</evidence>
<evidence type="ECO:0000256" key="10">
    <source>
        <dbReference type="ARBA" id="ARBA00023180"/>
    </source>
</evidence>
<keyword evidence="5 13" id="KW-0812">Transmembrane</keyword>
<dbReference type="FunFam" id="2.160.20.80:FF:000001">
    <property type="entry name" value="Synaptic vesicle glycoprotein 2A"/>
    <property type="match status" value="1"/>
</dbReference>
<keyword evidence="4" id="KW-0597">Phosphoprotein</keyword>
<comment type="similarity">
    <text evidence="2">Belongs to the major facilitator superfamily.</text>
</comment>
<dbReference type="GO" id="GO:0007268">
    <property type="term" value="P:chemical synaptic transmission"/>
    <property type="evidence" value="ECO:0007669"/>
    <property type="project" value="InterPro"/>
</dbReference>
<evidence type="ECO:0000256" key="5">
    <source>
        <dbReference type="ARBA" id="ARBA00022692"/>
    </source>
</evidence>
<evidence type="ECO:0000256" key="1">
    <source>
        <dbReference type="ARBA" id="ARBA00004644"/>
    </source>
</evidence>
<dbReference type="InterPro" id="IPR055415">
    <property type="entry name" value="LD_SV2"/>
</dbReference>
<evidence type="ECO:0000313" key="15">
    <source>
        <dbReference type="Ensembl" id="ENSXCOP00000022440.1"/>
    </source>
</evidence>
<feature type="transmembrane region" description="Helical" evidence="13">
    <location>
        <begin position="663"/>
        <end position="686"/>
    </location>
</feature>
<keyword evidence="8" id="KW-0770">Synapse</keyword>
<keyword evidence="6" id="KW-0532">Neurotransmitter transport</keyword>
<keyword evidence="3" id="KW-0813">Transport</keyword>
<evidence type="ECO:0000256" key="9">
    <source>
        <dbReference type="ARBA" id="ARBA00023136"/>
    </source>
</evidence>
<feature type="compositionally biased region" description="Basic and acidic residues" evidence="12">
    <location>
        <begin position="122"/>
        <end position="132"/>
    </location>
</feature>
<reference evidence="15" key="2">
    <citation type="submission" date="2025-09" db="UniProtKB">
        <authorList>
            <consortium name="Ensembl"/>
        </authorList>
    </citation>
    <scope>IDENTIFICATION</scope>
</reference>
<reference evidence="15" key="1">
    <citation type="submission" date="2025-08" db="UniProtKB">
        <authorList>
            <consortium name="Ensembl"/>
        </authorList>
    </citation>
    <scope>IDENTIFICATION</scope>
</reference>
<dbReference type="SUPFAM" id="SSF103473">
    <property type="entry name" value="MFS general substrate transporter"/>
    <property type="match status" value="2"/>
</dbReference>
<feature type="transmembrane region" description="Helical" evidence="13">
    <location>
        <begin position="434"/>
        <end position="451"/>
    </location>
</feature>
<dbReference type="AlphaFoldDB" id="A0A3B5MFR5"/>
<feature type="transmembrane region" description="Helical" evidence="13">
    <location>
        <begin position="226"/>
        <end position="243"/>
    </location>
</feature>
<dbReference type="InterPro" id="IPR005829">
    <property type="entry name" value="Sugar_transporter_CS"/>
</dbReference>
<feature type="compositionally biased region" description="Basic and acidic residues" evidence="12">
    <location>
        <begin position="32"/>
        <end position="43"/>
    </location>
</feature>
<organism evidence="15 16">
    <name type="scientific">Xiphophorus couchianus</name>
    <name type="common">Monterrey platyfish</name>
    <dbReference type="NCBI Taxonomy" id="32473"/>
    <lineage>
        <taxon>Eukaryota</taxon>
        <taxon>Metazoa</taxon>
        <taxon>Chordata</taxon>
        <taxon>Craniata</taxon>
        <taxon>Vertebrata</taxon>
        <taxon>Euteleostomi</taxon>
        <taxon>Actinopterygii</taxon>
        <taxon>Neopterygii</taxon>
        <taxon>Teleostei</taxon>
        <taxon>Neoteleostei</taxon>
        <taxon>Acanthomorphata</taxon>
        <taxon>Ovalentaria</taxon>
        <taxon>Atherinomorphae</taxon>
        <taxon>Cyprinodontiformes</taxon>
        <taxon>Poeciliidae</taxon>
        <taxon>Poeciliinae</taxon>
        <taxon>Xiphophorus</taxon>
    </lineage>
</organism>
<evidence type="ECO:0000313" key="16">
    <source>
        <dbReference type="Proteomes" id="UP000261380"/>
    </source>
</evidence>
<dbReference type="GO" id="GO:0030672">
    <property type="term" value="C:synaptic vesicle membrane"/>
    <property type="evidence" value="ECO:0007669"/>
    <property type="project" value="UniProtKB-SubCell"/>
</dbReference>
<feature type="transmembrane region" description="Helical" evidence="13">
    <location>
        <begin position="629"/>
        <end position="651"/>
    </location>
</feature>
<feature type="transmembrane region" description="Helical" evidence="13">
    <location>
        <begin position="195"/>
        <end position="214"/>
    </location>
</feature>
<protein>
    <submittedName>
        <fullName evidence="15">Synaptic vesicle glycoprotein 2Ca</fullName>
    </submittedName>
</protein>
<evidence type="ECO:0000256" key="2">
    <source>
        <dbReference type="ARBA" id="ARBA00008335"/>
    </source>
</evidence>
<dbReference type="STRING" id="32473.ENSXCOP00000022440"/>
<dbReference type="Pfam" id="PF23894">
    <property type="entry name" value="LD_SV2"/>
    <property type="match status" value="1"/>
</dbReference>
<dbReference type="PROSITE" id="PS00217">
    <property type="entry name" value="SUGAR_TRANSPORT_2"/>
    <property type="match status" value="1"/>
</dbReference>
<dbReference type="InterPro" id="IPR022308">
    <property type="entry name" value="SV2"/>
</dbReference>
<feature type="domain" description="Major facilitator superfamily (MFS) profile" evidence="14">
    <location>
        <begin position="160"/>
        <end position="716"/>
    </location>
</feature>
<proteinExistence type="inferred from homology"/>
<dbReference type="PANTHER" id="PTHR23511">
    <property type="entry name" value="SYNAPTIC VESICLE GLYCOPROTEIN 2"/>
    <property type="match status" value="1"/>
</dbReference>
<evidence type="ECO:0000256" key="8">
    <source>
        <dbReference type="ARBA" id="ARBA00023018"/>
    </source>
</evidence>
<evidence type="ECO:0000256" key="4">
    <source>
        <dbReference type="ARBA" id="ARBA00022553"/>
    </source>
</evidence>
<keyword evidence="9 13" id="KW-0472">Membrane</keyword>
<dbReference type="InterPro" id="IPR036259">
    <property type="entry name" value="MFS_trans_sf"/>
</dbReference>
<feature type="transmembrane region" description="Helical" evidence="13">
    <location>
        <begin position="574"/>
        <end position="597"/>
    </location>
</feature>
<dbReference type="GO" id="GO:0022857">
    <property type="term" value="F:transmembrane transporter activity"/>
    <property type="evidence" value="ECO:0007669"/>
    <property type="project" value="InterPro"/>
</dbReference>